<dbReference type="Gene3D" id="3.90.70.10">
    <property type="entry name" value="Cysteine proteinases"/>
    <property type="match status" value="1"/>
</dbReference>
<feature type="domain" description="USP" evidence="4">
    <location>
        <begin position="297"/>
        <end position="630"/>
    </location>
</feature>
<proteinExistence type="inferred from homology"/>
<gene>
    <name evidence="5" type="ORF">XYLVIOL_LOCUS5615</name>
</gene>
<dbReference type="Pfam" id="PF00443">
    <property type="entry name" value="UCH"/>
    <property type="match status" value="1"/>
</dbReference>
<dbReference type="InterPro" id="IPR001394">
    <property type="entry name" value="Peptidase_C19_UCH"/>
</dbReference>
<name>A0ABP1NQA8_XYLVO</name>
<comment type="similarity">
    <text evidence="2">Belongs to the peptidase C19 family.</text>
</comment>
<dbReference type="PANTHER" id="PTHR21646">
    <property type="entry name" value="UBIQUITIN CARBOXYL-TERMINAL HYDROLASE"/>
    <property type="match status" value="1"/>
</dbReference>
<feature type="region of interest" description="Disordered" evidence="3">
    <location>
        <begin position="19"/>
        <end position="203"/>
    </location>
</feature>
<feature type="compositionally biased region" description="Low complexity" evidence="3">
    <location>
        <begin position="31"/>
        <end position="47"/>
    </location>
</feature>
<evidence type="ECO:0000259" key="4">
    <source>
        <dbReference type="PROSITE" id="PS50235"/>
    </source>
</evidence>
<feature type="compositionally biased region" description="Basic residues" evidence="3">
    <location>
        <begin position="183"/>
        <end position="195"/>
    </location>
</feature>
<comment type="catalytic activity">
    <reaction evidence="1 2">
        <text>Thiol-dependent hydrolysis of ester, thioester, amide, peptide and isopeptide bonds formed by the C-terminal Gly of ubiquitin (a 76-residue protein attached to proteins as an intracellular targeting signal).</text>
        <dbReference type="EC" id="3.4.19.12"/>
    </reaction>
</comment>
<dbReference type="InterPro" id="IPR028889">
    <property type="entry name" value="USP"/>
</dbReference>
<dbReference type="CDD" id="cd02674">
    <property type="entry name" value="Peptidase_C19R"/>
    <property type="match status" value="1"/>
</dbReference>
<feature type="compositionally biased region" description="Polar residues" evidence="3">
    <location>
        <begin position="48"/>
        <end position="68"/>
    </location>
</feature>
<keyword evidence="2" id="KW-0378">Hydrolase</keyword>
<keyword evidence="6" id="KW-1185">Reference proteome</keyword>
<dbReference type="InterPro" id="IPR050185">
    <property type="entry name" value="Ub_carboxyl-term_hydrolase"/>
</dbReference>
<feature type="region of interest" description="Disordered" evidence="3">
    <location>
        <begin position="216"/>
        <end position="236"/>
    </location>
</feature>
<protein>
    <recommendedName>
        <fullName evidence="2">Ubiquitin carboxyl-terminal hydrolase</fullName>
        <ecNumber evidence="2">3.4.19.12</ecNumber>
    </recommendedName>
</protein>
<dbReference type="PROSITE" id="PS00972">
    <property type="entry name" value="USP_1"/>
    <property type="match status" value="1"/>
</dbReference>
<feature type="compositionally biased region" description="Low complexity" evidence="3">
    <location>
        <begin position="118"/>
        <end position="136"/>
    </location>
</feature>
<dbReference type="InterPro" id="IPR038765">
    <property type="entry name" value="Papain-like_cys_pep_sf"/>
</dbReference>
<feature type="compositionally biased region" description="Basic and acidic residues" evidence="3">
    <location>
        <begin position="216"/>
        <end position="225"/>
    </location>
</feature>
<dbReference type="PANTHER" id="PTHR21646:SF23">
    <property type="entry name" value="UBIQUITIN CARBOXYL-TERMINAL HYDROLASE USP2"/>
    <property type="match status" value="1"/>
</dbReference>
<evidence type="ECO:0000256" key="2">
    <source>
        <dbReference type="RuleBase" id="RU366025"/>
    </source>
</evidence>
<comment type="caution">
    <text evidence="5">The sequence shown here is derived from an EMBL/GenBank/DDBJ whole genome shotgun (WGS) entry which is preliminary data.</text>
</comment>
<sequence length="636" mass="69778">MSYHRGGQAGAVAVSYSTSSMAPHSPSRRCSSGSAGTSSSSIGASTSKLNTYRSTTSSSTLDRPTNFYSSSSSSSGYRSNYTSEYKRSYCPSGRSVSSSTYSNTGGSGGTAANVTVNGTSGTRFGLSTSSSSSSISSRDRGIQESSTSLSRLDTSADLSRYSPSGYIPNIRQTSSTSGTGGGHHYHHHHQWKHHSTGSSLTELFGGDDRDVVYERTPSRDYHRPESSLSSSSSSSSCAVGGALWSRSKRRPLSSSTVLSSGHARADSAASPGEEGSPTNKSARNRVQVHRDERCGLNGLRNIGNTCFMNSVIQCLSNTRPLLEYLLNEQYLADINTTTSSMKGALIKAFSQVIHELWEVGGDHVVNTTALKTQIQRFAPRFMGYSQQDAQEFLRYLLEGLHEDVNRVTVKPQPIHTDIPEMYTDSQKAVESWKRYLRSEDSMIVDVFVGQLRSSLHCTSCDHVSVTLDPFWDLSLPIPARSGMVKLSQCLEHFTREEVLDGDEKPTCSKCQMRRKCTKSFSIQKFPKILVIHLKRFSPMERFRSKLNVMVDFPLTGLDLSAFAAPRVPGCTYNLYGVANHSGTTHSGHYTAYCKHPYSGEWHEYNDSRVSVVPARSVSSTEAYVLFYEQQPHSSHL</sequence>
<dbReference type="PROSITE" id="PS00973">
    <property type="entry name" value="USP_2"/>
    <property type="match status" value="1"/>
</dbReference>
<evidence type="ECO:0000256" key="3">
    <source>
        <dbReference type="SAM" id="MobiDB-lite"/>
    </source>
</evidence>
<feature type="compositionally biased region" description="Polar residues" evidence="3">
    <location>
        <begin position="143"/>
        <end position="157"/>
    </location>
</feature>
<dbReference type="EC" id="3.4.19.12" evidence="2"/>
<feature type="region of interest" description="Disordered" evidence="3">
    <location>
        <begin position="254"/>
        <end position="288"/>
    </location>
</feature>
<dbReference type="PROSITE" id="PS50235">
    <property type="entry name" value="USP_3"/>
    <property type="match status" value="1"/>
</dbReference>
<evidence type="ECO:0000313" key="5">
    <source>
        <dbReference type="EMBL" id="CAL7942587.1"/>
    </source>
</evidence>
<feature type="compositionally biased region" description="Low complexity" evidence="3">
    <location>
        <begin position="226"/>
        <end position="236"/>
    </location>
</feature>
<feature type="compositionally biased region" description="Low complexity" evidence="3">
    <location>
        <begin position="92"/>
        <end position="104"/>
    </location>
</feature>
<evidence type="ECO:0000313" key="6">
    <source>
        <dbReference type="Proteomes" id="UP001642520"/>
    </source>
</evidence>
<dbReference type="InterPro" id="IPR018200">
    <property type="entry name" value="USP_CS"/>
</dbReference>
<organism evidence="5 6">
    <name type="scientific">Xylocopa violacea</name>
    <name type="common">Violet carpenter bee</name>
    <name type="synonym">Apis violacea</name>
    <dbReference type="NCBI Taxonomy" id="135666"/>
    <lineage>
        <taxon>Eukaryota</taxon>
        <taxon>Metazoa</taxon>
        <taxon>Ecdysozoa</taxon>
        <taxon>Arthropoda</taxon>
        <taxon>Hexapoda</taxon>
        <taxon>Insecta</taxon>
        <taxon>Pterygota</taxon>
        <taxon>Neoptera</taxon>
        <taxon>Endopterygota</taxon>
        <taxon>Hymenoptera</taxon>
        <taxon>Apocrita</taxon>
        <taxon>Aculeata</taxon>
        <taxon>Apoidea</taxon>
        <taxon>Anthophila</taxon>
        <taxon>Apidae</taxon>
        <taxon>Xylocopa</taxon>
        <taxon>Xylocopa</taxon>
    </lineage>
</organism>
<reference evidence="5 6" key="1">
    <citation type="submission" date="2024-08" db="EMBL/GenBank/DDBJ databases">
        <authorList>
            <person name="Will J Nash"/>
            <person name="Angela Man"/>
            <person name="Seanna McTaggart"/>
            <person name="Kendall Baker"/>
            <person name="Tom Barker"/>
            <person name="Leah Catchpole"/>
            <person name="Alex Durrant"/>
            <person name="Karim Gharbi"/>
            <person name="Naomi Irish"/>
            <person name="Gemy Kaithakottil"/>
            <person name="Debby Ku"/>
            <person name="Aaliyah Providence"/>
            <person name="Felix Shaw"/>
            <person name="David Swarbreck"/>
            <person name="Chris Watkins"/>
            <person name="Ann M. McCartney"/>
            <person name="Giulio Formenti"/>
            <person name="Alice Mouton"/>
            <person name="Noel Vella"/>
            <person name="Bjorn M von Reumont"/>
            <person name="Adriana Vella"/>
            <person name="Wilfried Haerty"/>
        </authorList>
    </citation>
    <scope>NUCLEOTIDE SEQUENCE [LARGE SCALE GENOMIC DNA]</scope>
</reference>
<evidence type="ECO:0000256" key="1">
    <source>
        <dbReference type="ARBA" id="ARBA00000707"/>
    </source>
</evidence>
<keyword evidence="2" id="KW-0833">Ubl conjugation pathway</keyword>
<dbReference type="EMBL" id="CAXAJV020001292">
    <property type="protein sequence ID" value="CAL7942587.1"/>
    <property type="molecule type" value="Genomic_DNA"/>
</dbReference>
<keyword evidence="2" id="KW-0645">Protease</keyword>
<accession>A0ABP1NQA8</accession>
<dbReference type="SUPFAM" id="SSF54001">
    <property type="entry name" value="Cysteine proteinases"/>
    <property type="match status" value="1"/>
</dbReference>
<dbReference type="Proteomes" id="UP001642520">
    <property type="component" value="Unassembled WGS sequence"/>
</dbReference>
<keyword evidence="2" id="KW-0788">Thiol protease</keyword>